<evidence type="ECO:0000256" key="9">
    <source>
        <dbReference type="ARBA" id="ARBA00023004"/>
    </source>
</evidence>
<evidence type="ECO:0000256" key="7">
    <source>
        <dbReference type="ARBA" id="ARBA00022989"/>
    </source>
</evidence>
<evidence type="ECO:0000256" key="10">
    <source>
        <dbReference type="ARBA" id="ARBA00023098"/>
    </source>
</evidence>
<evidence type="ECO:0000256" key="6">
    <source>
        <dbReference type="ARBA" id="ARBA00022832"/>
    </source>
</evidence>
<feature type="transmembrane region" description="Helical" evidence="14">
    <location>
        <begin position="32"/>
        <end position="50"/>
    </location>
</feature>
<comment type="cofactor">
    <cofactor evidence="13">
        <name>Fe(2+)</name>
        <dbReference type="ChEBI" id="CHEBI:29033"/>
    </cofactor>
</comment>
<evidence type="ECO:0000256" key="3">
    <source>
        <dbReference type="ARBA" id="ARBA00009295"/>
    </source>
</evidence>
<evidence type="ECO:0000256" key="8">
    <source>
        <dbReference type="ARBA" id="ARBA00023002"/>
    </source>
</evidence>
<evidence type="ECO:0000313" key="16">
    <source>
        <dbReference type="EMBL" id="KAK9109664.1"/>
    </source>
</evidence>
<comment type="caution">
    <text evidence="16">The sequence shown here is derived from an EMBL/GenBank/DDBJ whole genome shotgun (WGS) entry which is preliminary data.</text>
</comment>
<evidence type="ECO:0000256" key="13">
    <source>
        <dbReference type="RuleBase" id="RU000581"/>
    </source>
</evidence>
<feature type="domain" description="Fatty acid desaturase" evidence="15">
    <location>
        <begin position="57"/>
        <end position="258"/>
    </location>
</feature>
<sequence length="309" mass="36785">MKGVRRKIPFSDVVVKTNRNVYWGRKWNLRDVIYFAIMLVLHLMCLFAPSTFNWNAFWVAAVLYVVTGMFGLLLSYHRQLSHSSFKLPKLLEYFFAYCGVHALQGHPIDWVSRHRFHHKYTDTERDPHTPVDGFWFGHINWIFDIEYMIQKVGKRKNVGDLRKQFYYRFLRRTYLLHPMALSVLLHRLGGWPFVVWGMFVISGDAKSILLLDYKILISMKMNRVVNLLMFGEGWHNNHHAFEFSARHGLEWWEIDFIWYFIKFLQFVGLATDVKVPSESQKQRLSLKNINNLPDDQNFNCNDLTKRTGK</sequence>
<accession>A0AAP0I6P2</accession>
<evidence type="ECO:0000256" key="1">
    <source>
        <dbReference type="ARBA" id="ARBA00004141"/>
    </source>
</evidence>
<proteinExistence type="inferred from homology"/>
<protein>
    <recommendedName>
        <fullName evidence="15">Fatty acid desaturase domain-containing protein</fullName>
    </recommendedName>
</protein>
<feature type="transmembrane region" description="Helical" evidence="14">
    <location>
        <begin position="56"/>
        <end position="76"/>
    </location>
</feature>
<name>A0AAP0I6P2_9MAGN</name>
<keyword evidence="12 13" id="KW-0275">Fatty acid biosynthesis</keyword>
<keyword evidence="5 13" id="KW-0812">Transmembrane</keyword>
<keyword evidence="8 13" id="KW-0560">Oxidoreductase</keyword>
<comment type="similarity">
    <text evidence="3 13">Belongs to the fatty acid desaturase type 1 family.</text>
</comment>
<dbReference type="Proteomes" id="UP001417504">
    <property type="component" value="Unassembled WGS sequence"/>
</dbReference>
<evidence type="ECO:0000313" key="17">
    <source>
        <dbReference type="Proteomes" id="UP001417504"/>
    </source>
</evidence>
<dbReference type="EMBL" id="JBBNAE010000007">
    <property type="protein sequence ID" value="KAK9109664.1"/>
    <property type="molecule type" value="Genomic_DNA"/>
</dbReference>
<evidence type="ECO:0000256" key="4">
    <source>
        <dbReference type="ARBA" id="ARBA00022516"/>
    </source>
</evidence>
<dbReference type="CDD" id="cd03505">
    <property type="entry name" value="Delta9-FADS-like"/>
    <property type="match status" value="1"/>
</dbReference>
<evidence type="ECO:0000259" key="15">
    <source>
        <dbReference type="Pfam" id="PF00487"/>
    </source>
</evidence>
<keyword evidence="11 14" id="KW-0472">Membrane</keyword>
<dbReference type="PANTHER" id="PTHR11351:SF31">
    <property type="entry name" value="DESATURASE 1, ISOFORM A-RELATED"/>
    <property type="match status" value="1"/>
</dbReference>
<gene>
    <name evidence="16" type="ORF">Sjap_017724</name>
</gene>
<keyword evidence="17" id="KW-1185">Reference proteome</keyword>
<dbReference type="Pfam" id="PF00487">
    <property type="entry name" value="FA_desaturase"/>
    <property type="match status" value="1"/>
</dbReference>
<evidence type="ECO:0000256" key="11">
    <source>
        <dbReference type="ARBA" id="ARBA00023136"/>
    </source>
</evidence>
<dbReference type="InterPro" id="IPR015876">
    <property type="entry name" value="Acyl-CoA_DS"/>
</dbReference>
<comment type="subcellular location">
    <subcellularLocation>
        <location evidence="1">Membrane</location>
        <topology evidence="1">Multi-pass membrane protein</topology>
    </subcellularLocation>
</comment>
<dbReference type="PRINTS" id="PR00075">
    <property type="entry name" value="FACDDSATRASE"/>
</dbReference>
<evidence type="ECO:0000256" key="5">
    <source>
        <dbReference type="ARBA" id="ARBA00022692"/>
    </source>
</evidence>
<comment type="pathway">
    <text evidence="2">Lipid metabolism.</text>
</comment>
<keyword evidence="9" id="KW-0408">Iron</keyword>
<dbReference type="GO" id="GO:0016717">
    <property type="term" value="F:oxidoreductase activity, acting on paired donors, with oxidation of a pair of donors resulting in the reduction of molecular oxygen to two molecules of water"/>
    <property type="evidence" value="ECO:0007669"/>
    <property type="project" value="InterPro"/>
</dbReference>
<evidence type="ECO:0000256" key="12">
    <source>
        <dbReference type="ARBA" id="ARBA00023160"/>
    </source>
</evidence>
<keyword evidence="7 14" id="KW-1133">Transmembrane helix</keyword>
<keyword evidence="4 13" id="KW-0444">Lipid biosynthesis</keyword>
<dbReference type="GO" id="GO:0005789">
    <property type="term" value="C:endoplasmic reticulum membrane"/>
    <property type="evidence" value="ECO:0007669"/>
    <property type="project" value="TreeGrafter"/>
</dbReference>
<reference evidence="16 17" key="1">
    <citation type="submission" date="2024-01" db="EMBL/GenBank/DDBJ databases">
        <title>Genome assemblies of Stephania.</title>
        <authorList>
            <person name="Yang L."/>
        </authorList>
    </citation>
    <scope>NUCLEOTIDE SEQUENCE [LARGE SCALE GENOMIC DNA]</scope>
    <source>
        <strain evidence="16">QJT</strain>
        <tissue evidence="16">Leaf</tissue>
    </source>
</reference>
<evidence type="ECO:0000256" key="2">
    <source>
        <dbReference type="ARBA" id="ARBA00005189"/>
    </source>
</evidence>
<dbReference type="PANTHER" id="PTHR11351">
    <property type="entry name" value="ACYL-COA DESATURASE"/>
    <property type="match status" value="1"/>
</dbReference>
<dbReference type="AlphaFoldDB" id="A0AAP0I6P2"/>
<organism evidence="16 17">
    <name type="scientific">Stephania japonica</name>
    <dbReference type="NCBI Taxonomy" id="461633"/>
    <lineage>
        <taxon>Eukaryota</taxon>
        <taxon>Viridiplantae</taxon>
        <taxon>Streptophyta</taxon>
        <taxon>Embryophyta</taxon>
        <taxon>Tracheophyta</taxon>
        <taxon>Spermatophyta</taxon>
        <taxon>Magnoliopsida</taxon>
        <taxon>Ranunculales</taxon>
        <taxon>Menispermaceae</taxon>
        <taxon>Menispermoideae</taxon>
        <taxon>Cissampelideae</taxon>
        <taxon>Stephania</taxon>
    </lineage>
</organism>
<keyword evidence="6" id="KW-0276">Fatty acid metabolism</keyword>
<dbReference type="InterPro" id="IPR005804">
    <property type="entry name" value="FA_desaturase_dom"/>
</dbReference>
<keyword evidence="10" id="KW-0443">Lipid metabolism</keyword>
<feature type="transmembrane region" description="Helical" evidence="14">
    <location>
        <begin position="169"/>
        <end position="187"/>
    </location>
</feature>
<dbReference type="GO" id="GO:0042761">
    <property type="term" value="P:very long-chain fatty acid biosynthetic process"/>
    <property type="evidence" value="ECO:0007669"/>
    <property type="project" value="TreeGrafter"/>
</dbReference>
<comment type="domain">
    <text evidence="13">The histidine box domains are involved in binding the catalytic metal ions.</text>
</comment>
<evidence type="ECO:0000256" key="14">
    <source>
        <dbReference type="SAM" id="Phobius"/>
    </source>
</evidence>